<dbReference type="GO" id="GO:0008270">
    <property type="term" value="F:zinc ion binding"/>
    <property type="evidence" value="ECO:0007669"/>
    <property type="project" value="UniProtKB-KW"/>
</dbReference>
<evidence type="ECO:0000256" key="3">
    <source>
        <dbReference type="ARBA" id="ARBA00022833"/>
    </source>
</evidence>
<dbReference type="Proteomes" id="UP000834106">
    <property type="component" value="Chromosome 7"/>
</dbReference>
<evidence type="ECO:0000313" key="6">
    <source>
        <dbReference type="Proteomes" id="UP000834106"/>
    </source>
</evidence>
<evidence type="ECO:0008006" key="7">
    <source>
        <dbReference type="Google" id="ProtNLM"/>
    </source>
</evidence>
<dbReference type="AlphaFoldDB" id="A0AAD1Z925"/>
<keyword evidence="1" id="KW-0479">Metal-binding</keyword>
<evidence type="ECO:0000256" key="2">
    <source>
        <dbReference type="ARBA" id="ARBA00022771"/>
    </source>
</evidence>
<keyword evidence="3" id="KW-0862">Zinc</keyword>
<feature type="compositionally biased region" description="Basic and acidic residues" evidence="4">
    <location>
        <begin position="263"/>
        <end position="276"/>
    </location>
</feature>
<evidence type="ECO:0000256" key="4">
    <source>
        <dbReference type="SAM" id="MobiDB-lite"/>
    </source>
</evidence>
<reference evidence="5" key="1">
    <citation type="submission" date="2023-05" db="EMBL/GenBank/DDBJ databases">
        <authorList>
            <person name="Huff M."/>
        </authorList>
    </citation>
    <scope>NUCLEOTIDE SEQUENCE</scope>
</reference>
<keyword evidence="6" id="KW-1185">Reference proteome</keyword>
<protein>
    <recommendedName>
        <fullName evidence="7">RING-type domain-containing protein</fullName>
    </recommendedName>
</protein>
<evidence type="ECO:0000256" key="1">
    <source>
        <dbReference type="ARBA" id="ARBA00022723"/>
    </source>
</evidence>
<evidence type="ECO:0000313" key="5">
    <source>
        <dbReference type="EMBL" id="CAI9765437.1"/>
    </source>
</evidence>
<gene>
    <name evidence="5" type="ORF">FPE_LOCUS12867</name>
</gene>
<proteinExistence type="predicted"/>
<accession>A0AAD1Z925</accession>
<sequence>MAIQAQRYLENLVFPLGGPQDLVMDNTRGLNQLYFESQQQFDQLQNLVQRNINHHQTMGFSQSLGPQIEKQRAEIDRFIRLQNDRLRRALQEQRKQQIAFFVKKYEPKIQLLLKQKDEQVSKAVNRKMELEDFLRKMEIENQTWQRIAKENEAAILSLNNTIQQLKESACLSANEIEDAESYCNVIDHKNGEEEPRTRTMICRSCDIRNSCVIILPCRHLCSCKDCEVFLDSCPRAVATTIFTPSAAKPRRRKGGSAAVVSRRSMEKGEEKIGTRE</sequence>
<keyword evidence="2" id="KW-0863">Zinc-finger</keyword>
<dbReference type="PANTHER" id="PTHR42647">
    <property type="entry name" value="SBP (S-RIBONUCLEASE BINDING PROTEIN) FAMILY PROTEIN"/>
    <property type="match status" value="1"/>
</dbReference>
<dbReference type="EMBL" id="OU503042">
    <property type="protein sequence ID" value="CAI9765437.1"/>
    <property type="molecule type" value="Genomic_DNA"/>
</dbReference>
<dbReference type="PANTHER" id="PTHR42647:SF22">
    <property type="entry name" value="BOI-RELATED E3 UBIQUITIN-PROTEIN LIGASE 2-RELATED"/>
    <property type="match status" value="1"/>
</dbReference>
<dbReference type="GO" id="GO:0004842">
    <property type="term" value="F:ubiquitin-protein transferase activity"/>
    <property type="evidence" value="ECO:0007669"/>
    <property type="project" value="TreeGrafter"/>
</dbReference>
<organism evidence="5 6">
    <name type="scientific">Fraxinus pennsylvanica</name>
    <dbReference type="NCBI Taxonomy" id="56036"/>
    <lineage>
        <taxon>Eukaryota</taxon>
        <taxon>Viridiplantae</taxon>
        <taxon>Streptophyta</taxon>
        <taxon>Embryophyta</taxon>
        <taxon>Tracheophyta</taxon>
        <taxon>Spermatophyta</taxon>
        <taxon>Magnoliopsida</taxon>
        <taxon>eudicotyledons</taxon>
        <taxon>Gunneridae</taxon>
        <taxon>Pentapetalae</taxon>
        <taxon>asterids</taxon>
        <taxon>lamiids</taxon>
        <taxon>Lamiales</taxon>
        <taxon>Oleaceae</taxon>
        <taxon>Oleeae</taxon>
        <taxon>Fraxinus</taxon>
    </lineage>
</organism>
<name>A0AAD1Z925_9LAMI</name>
<feature type="region of interest" description="Disordered" evidence="4">
    <location>
        <begin position="247"/>
        <end position="276"/>
    </location>
</feature>